<sequence length="399" mass="42731">MSATIVILSLLFFTSTIMCLTMTLAWQHFGRERYVLFWAMSYGVSVLQWVFNTLGVTLKSPPMMFLAAACIIVSSSLVPIGARQRARQPIRWGQFMLGGGIAMIGCAIAYSPIGTRAMQGTIASGYTAVMIAAAAAAIWPRGRAFKAPERAYFWVLVLFALFQIVLVGVGSTLRDGTGESGLAVYRAVLAIGLPAVYLAAGVTAIVLIAGDLSAQLRMLVSFDQLTGLLNRRGMEEAGARAVAHALRQDRRLAAVICDMDRFKAVNDSHGHMTGDAALRAFSRVLLGAIRKEDIAARLGGDEFCVLLVDASEHDAADVMERVRAGLEQLAIDRMLTGSISASFGVTALQSGDRGLDDLIHRADHALYMSKQRGRNRVTVWNSAIGAPSAAPLDPLAAVA</sequence>
<dbReference type="RefSeq" id="WP_127690884.1">
    <property type="nucleotide sequence ID" value="NZ_RZUL01000003.1"/>
</dbReference>
<evidence type="ECO:0000259" key="4">
    <source>
        <dbReference type="PROSITE" id="PS50887"/>
    </source>
</evidence>
<dbReference type="PANTHER" id="PTHR45138:SF9">
    <property type="entry name" value="DIGUANYLATE CYCLASE DGCM-RELATED"/>
    <property type="match status" value="1"/>
</dbReference>
<dbReference type="Proteomes" id="UP000282977">
    <property type="component" value="Unassembled WGS sequence"/>
</dbReference>
<dbReference type="PANTHER" id="PTHR45138">
    <property type="entry name" value="REGULATORY COMPONENTS OF SENSORY TRANSDUCTION SYSTEM"/>
    <property type="match status" value="1"/>
</dbReference>
<feature type="transmembrane region" description="Helical" evidence="3">
    <location>
        <begin position="94"/>
        <end position="113"/>
    </location>
</feature>
<feature type="transmembrane region" description="Helical" evidence="3">
    <location>
        <begin position="6"/>
        <end position="26"/>
    </location>
</feature>
<evidence type="ECO:0000313" key="6">
    <source>
        <dbReference type="Proteomes" id="UP000282977"/>
    </source>
</evidence>
<organism evidence="5 6">
    <name type="scientific">Sphingobium algorifonticola</name>
    <dbReference type="NCBI Taxonomy" id="2008318"/>
    <lineage>
        <taxon>Bacteria</taxon>
        <taxon>Pseudomonadati</taxon>
        <taxon>Pseudomonadota</taxon>
        <taxon>Alphaproteobacteria</taxon>
        <taxon>Sphingomonadales</taxon>
        <taxon>Sphingomonadaceae</taxon>
        <taxon>Sphingobium</taxon>
    </lineage>
</organism>
<gene>
    <name evidence="5" type="ORF">ENE74_10500</name>
</gene>
<dbReference type="GO" id="GO:0052621">
    <property type="term" value="F:diguanylate cyclase activity"/>
    <property type="evidence" value="ECO:0007669"/>
    <property type="project" value="UniProtKB-EC"/>
</dbReference>
<keyword evidence="6" id="KW-1185">Reference proteome</keyword>
<name>A0A437J7A2_9SPHN</name>
<evidence type="ECO:0000313" key="5">
    <source>
        <dbReference type="EMBL" id="RVT40886.1"/>
    </source>
</evidence>
<dbReference type="AlphaFoldDB" id="A0A437J7A2"/>
<feature type="transmembrane region" description="Helical" evidence="3">
    <location>
        <begin position="63"/>
        <end position="82"/>
    </location>
</feature>
<dbReference type="NCBIfam" id="TIGR00254">
    <property type="entry name" value="GGDEF"/>
    <property type="match status" value="1"/>
</dbReference>
<dbReference type="InterPro" id="IPR043128">
    <property type="entry name" value="Rev_trsase/Diguanyl_cyclase"/>
</dbReference>
<dbReference type="InterPro" id="IPR050469">
    <property type="entry name" value="Diguanylate_Cyclase"/>
</dbReference>
<dbReference type="InterPro" id="IPR000160">
    <property type="entry name" value="GGDEF_dom"/>
</dbReference>
<dbReference type="SMART" id="SM00267">
    <property type="entry name" value="GGDEF"/>
    <property type="match status" value="1"/>
</dbReference>
<dbReference type="CDD" id="cd01949">
    <property type="entry name" value="GGDEF"/>
    <property type="match status" value="1"/>
</dbReference>
<dbReference type="OrthoDB" id="9812260at2"/>
<dbReference type="EMBL" id="RZUL01000003">
    <property type="protein sequence ID" value="RVT40886.1"/>
    <property type="molecule type" value="Genomic_DNA"/>
</dbReference>
<dbReference type="FunFam" id="3.30.70.270:FF:000001">
    <property type="entry name" value="Diguanylate cyclase domain protein"/>
    <property type="match status" value="1"/>
</dbReference>
<dbReference type="EC" id="2.7.7.65" evidence="1"/>
<feature type="transmembrane region" description="Helical" evidence="3">
    <location>
        <begin position="33"/>
        <end position="51"/>
    </location>
</feature>
<feature type="transmembrane region" description="Helical" evidence="3">
    <location>
        <begin position="183"/>
        <end position="209"/>
    </location>
</feature>
<comment type="caution">
    <text evidence="5">The sequence shown here is derived from an EMBL/GenBank/DDBJ whole genome shotgun (WGS) entry which is preliminary data.</text>
</comment>
<reference evidence="5 6" key="1">
    <citation type="submission" date="2019-01" db="EMBL/GenBank/DDBJ databases">
        <authorList>
            <person name="Chen W.-M."/>
        </authorList>
    </citation>
    <scope>NUCLEOTIDE SEQUENCE [LARGE SCALE GENOMIC DNA]</scope>
    <source>
        <strain evidence="5 6">TLA-22</strain>
    </source>
</reference>
<keyword evidence="3" id="KW-0812">Transmembrane</keyword>
<dbReference type="Gene3D" id="3.30.70.270">
    <property type="match status" value="1"/>
</dbReference>
<protein>
    <recommendedName>
        <fullName evidence="1">diguanylate cyclase</fullName>
        <ecNumber evidence="1">2.7.7.65</ecNumber>
    </recommendedName>
</protein>
<comment type="catalytic activity">
    <reaction evidence="2">
        <text>2 GTP = 3',3'-c-di-GMP + 2 diphosphate</text>
        <dbReference type="Rhea" id="RHEA:24898"/>
        <dbReference type="ChEBI" id="CHEBI:33019"/>
        <dbReference type="ChEBI" id="CHEBI:37565"/>
        <dbReference type="ChEBI" id="CHEBI:58805"/>
        <dbReference type="EC" id="2.7.7.65"/>
    </reaction>
</comment>
<dbReference type="InterPro" id="IPR029787">
    <property type="entry name" value="Nucleotide_cyclase"/>
</dbReference>
<dbReference type="SUPFAM" id="SSF55073">
    <property type="entry name" value="Nucleotide cyclase"/>
    <property type="match status" value="1"/>
</dbReference>
<evidence type="ECO:0000256" key="1">
    <source>
        <dbReference type="ARBA" id="ARBA00012528"/>
    </source>
</evidence>
<feature type="transmembrane region" description="Helical" evidence="3">
    <location>
        <begin position="119"/>
        <end position="139"/>
    </location>
</feature>
<dbReference type="Pfam" id="PF00990">
    <property type="entry name" value="GGDEF"/>
    <property type="match status" value="1"/>
</dbReference>
<keyword evidence="3" id="KW-1133">Transmembrane helix</keyword>
<keyword evidence="3" id="KW-0472">Membrane</keyword>
<dbReference type="PROSITE" id="PS50887">
    <property type="entry name" value="GGDEF"/>
    <property type="match status" value="1"/>
</dbReference>
<evidence type="ECO:0000256" key="3">
    <source>
        <dbReference type="SAM" id="Phobius"/>
    </source>
</evidence>
<feature type="transmembrane region" description="Helical" evidence="3">
    <location>
        <begin position="151"/>
        <end position="171"/>
    </location>
</feature>
<evidence type="ECO:0000256" key="2">
    <source>
        <dbReference type="ARBA" id="ARBA00034247"/>
    </source>
</evidence>
<accession>A0A437J7A2</accession>
<proteinExistence type="predicted"/>
<feature type="domain" description="GGDEF" evidence="4">
    <location>
        <begin position="250"/>
        <end position="382"/>
    </location>
</feature>